<evidence type="ECO:0000313" key="2">
    <source>
        <dbReference type="Proteomes" id="UP000030645"/>
    </source>
</evidence>
<keyword evidence="2" id="KW-1185">Reference proteome</keyword>
<name>W9QFJ1_9ROSA</name>
<gene>
    <name evidence="1" type="ORF">L484_018204</name>
</gene>
<sequence length="72" mass="7971">MNVGAMIQSAINHVVRNNNVGLAVPCLITESREAAGVSTIDDSAILQPMRPLDRYGIHRIWNNQNEEAKVEE</sequence>
<dbReference type="Proteomes" id="UP000030645">
    <property type="component" value="Unassembled WGS sequence"/>
</dbReference>
<organism evidence="1 2">
    <name type="scientific">Morus notabilis</name>
    <dbReference type="NCBI Taxonomy" id="981085"/>
    <lineage>
        <taxon>Eukaryota</taxon>
        <taxon>Viridiplantae</taxon>
        <taxon>Streptophyta</taxon>
        <taxon>Embryophyta</taxon>
        <taxon>Tracheophyta</taxon>
        <taxon>Spermatophyta</taxon>
        <taxon>Magnoliopsida</taxon>
        <taxon>eudicotyledons</taxon>
        <taxon>Gunneridae</taxon>
        <taxon>Pentapetalae</taxon>
        <taxon>rosids</taxon>
        <taxon>fabids</taxon>
        <taxon>Rosales</taxon>
        <taxon>Moraceae</taxon>
        <taxon>Moreae</taxon>
        <taxon>Morus</taxon>
    </lineage>
</organism>
<proteinExistence type="predicted"/>
<reference evidence="2" key="1">
    <citation type="submission" date="2013-01" db="EMBL/GenBank/DDBJ databases">
        <title>Draft Genome Sequence of a Mulberry Tree, Morus notabilis C.K. Schneid.</title>
        <authorList>
            <person name="He N."/>
            <person name="Zhao S."/>
        </authorList>
    </citation>
    <scope>NUCLEOTIDE SEQUENCE</scope>
</reference>
<accession>W9QFJ1</accession>
<protein>
    <submittedName>
        <fullName evidence="1">Uncharacterized protein</fullName>
    </submittedName>
</protein>
<dbReference type="AlphaFoldDB" id="W9QFJ1"/>
<dbReference type="EMBL" id="KE343571">
    <property type="protein sequence ID" value="EXB36047.1"/>
    <property type="molecule type" value="Genomic_DNA"/>
</dbReference>
<evidence type="ECO:0000313" key="1">
    <source>
        <dbReference type="EMBL" id="EXB36047.1"/>
    </source>
</evidence>